<dbReference type="EMBL" id="LAQI01000064">
    <property type="protein sequence ID" value="KKY23804.1"/>
    <property type="molecule type" value="Genomic_DNA"/>
</dbReference>
<evidence type="ECO:0000313" key="2">
    <source>
        <dbReference type="Proteomes" id="UP000034182"/>
    </source>
</evidence>
<dbReference type="Proteomes" id="UP000034182">
    <property type="component" value="Unassembled WGS sequence"/>
</dbReference>
<comment type="caution">
    <text evidence="1">The sequence shown here is derived from an EMBL/GenBank/DDBJ whole genome shotgun (WGS) entry which is preliminary data.</text>
</comment>
<evidence type="ECO:0000313" key="1">
    <source>
        <dbReference type="EMBL" id="KKY23804.1"/>
    </source>
</evidence>
<gene>
    <name evidence="1" type="ORF">UCDDS831_g02835</name>
</gene>
<accession>A0A0G2EN99</accession>
<reference evidence="1 2" key="1">
    <citation type="submission" date="2015-03" db="EMBL/GenBank/DDBJ databases">
        <authorList>
            <person name="Morales-Cruz A."/>
            <person name="Amrine K.C."/>
            <person name="Cantu D."/>
        </authorList>
    </citation>
    <scope>NUCLEOTIDE SEQUENCE [LARGE SCALE GENOMIC DNA]</scope>
    <source>
        <strain evidence="1">DS831</strain>
    </source>
</reference>
<dbReference type="AlphaFoldDB" id="A0A0G2EN99"/>
<organism evidence="1 2">
    <name type="scientific">Diplodia seriata</name>
    <dbReference type="NCBI Taxonomy" id="420778"/>
    <lineage>
        <taxon>Eukaryota</taxon>
        <taxon>Fungi</taxon>
        <taxon>Dikarya</taxon>
        <taxon>Ascomycota</taxon>
        <taxon>Pezizomycotina</taxon>
        <taxon>Dothideomycetes</taxon>
        <taxon>Dothideomycetes incertae sedis</taxon>
        <taxon>Botryosphaeriales</taxon>
        <taxon>Botryosphaeriaceae</taxon>
        <taxon>Diplodia</taxon>
    </lineage>
</organism>
<sequence>MVESSFLSAAYFSLPIGPLDWSKGSAATHIFNPEDRHEHAPHPEYFTKDDLTYLKNFKNLTRLRVYNMPDSFQSVIWETVWNNPSLDTLELGMRYNPITRDIDNDTLPQILCFGFLII</sequence>
<proteinExistence type="predicted"/>
<protein>
    <submittedName>
        <fullName evidence="1">Uncharacterized protein</fullName>
    </submittedName>
</protein>
<name>A0A0G2EN99_9PEZI</name>
<reference evidence="1 2" key="2">
    <citation type="submission" date="2015-05" db="EMBL/GenBank/DDBJ databases">
        <title>Distinctive expansion of gene families associated with plant cell wall degradation and secondary metabolism in the genomes of grapevine trunk pathogens.</title>
        <authorList>
            <person name="Lawrence D.P."/>
            <person name="Travadon R."/>
            <person name="Rolshausen P.E."/>
            <person name="Baumgartner K."/>
        </authorList>
    </citation>
    <scope>NUCLEOTIDE SEQUENCE [LARGE SCALE GENOMIC DNA]</scope>
    <source>
        <strain evidence="1">DS831</strain>
    </source>
</reference>